<keyword evidence="1" id="KW-0732">Signal</keyword>
<evidence type="ECO:0000256" key="1">
    <source>
        <dbReference type="SAM" id="SignalP"/>
    </source>
</evidence>
<gene>
    <name evidence="2" type="ORF">Q8A64_03370</name>
</gene>
<dbReference type="EMBL" id="JAUYVH010000001">
    <property type="protein sequence ID" value="MDQ9169447.1"/>
    <property type="molecule type" value="Genomic_DNA"/>
</dbReference>
<feature type="signal peptide" evidence="1">
    <location>
        <begin position="1"/>
        <end position="21"/>
    </location>
</feature>
<sequence length="79" mass="8385">MRASLVLGLLAFFSFVGAAHAMSCMIDDSERKALLCYHKSIDGRCMQFGPACETKVMPPAAAKPVKPVSGQPTSAALKK</sequence>
<accession>A0ABU1BKC0</accession>
<dbReference type="RefSeq" id="WP_338435344.1">
    <property type="nucleotide sequence ID" value="NZ_JAUYVH010000001.1"/>
</dbReference>
<comment type="caution">
    <text evidence="2">The sequence shown here is derived from an EMBL/GenBank/DDBJ whole genome shotgun (WGS) entry which is preliminary data.</text>
</comment>
<keyword evidence="3" id="KW-1185">Reference proteome</keyword>
<name>A0ABU1BKC0_9BURK</name>
<reference evidence="2 3" key="1">
    <citation type="submission" date="2023-08" db="EMBL/GenBank/DDBJ databases">
        <title>Oxalobacteraceae gen .nov., isolated from river sludge outside the plant.</title>
        <authorList>
            <person name="Zhao S.Y."/>
        </authorList>
    </citation>
    <scope>NUCLEOTIDE SEQUENCE [LARGE SCALE GENOMIC DNA]</scope>
    <source>
        <strain evidence="2 3">R-40</strain>
    </source>
</reference>
<evidence type="ECO:0000313" key="3">
    <source>
        <dbReference type="Proteomes" id="UP001225596"/>
    </source>
</evidence>
<feature type="chain" id="PRO_5045410923" evidence="1">
    <location>
        <begin position="22"/>
        <end position="79"/>
    </location>
</feature>
<evidence type="ECO:0000313" key="2">
    <source>
        <dbReference type="EMBL" id="MDQ9169447.1"/>
    </source>
</evidence>
<organism evidence="2 3">
    <name type="scientific">Keguizhuia sedimenti</name>
    <dbReference type="NCBI Taxonomy" id="3064264"/>
    <lineage>
        <taxon>Bacteria</taxon>
        <taxon>Pseudomonadati</taxon>
        <taxon>Pseudomonadota</taxon>
        <taxon>Betaproteobacteria</taxon>
        <taxon>Burkholderiales</taxon>
        <taxon>Oxalobacteraceae</taxon>
        <taxon>Keguizhuia</taxon>
    </lineage>
</organism>
<dbReference type="Proteomes" id="UP001225596">
    <property type="component" value="Unassembled WGS sequence"/>
</dbReference>
<proteinExistence type="predicted"/>
<protein>
    <submittedName>
        <fullName evidence="2">Uncharacterized protein</fullName>
    </submittedName>
</protein>